<reference evidence="2 3" key="1">
    <citation type="submission" date="2018-10" db="EMBL/GenBank/DDBJ databases">
        <authorList>
            <person name="Ekblom R."/>
            <person name="Jareborg N."/>
        </authorList>
    </citation>
    <scope>NUCLEOTIDE SEQUENCE [LARGE SCALE GENOMIC DNA]</scope>
    <source>
        <tissue evidence="2">Muscle</tissue>
    </source>
</reference>
<accession>A0A9X9Q2S7</accession>
<evidence type="ECO:0000313" key="3">
    <source>
        <dbReference type="Proteomes" id="UP000269945"/>
    </source>
</evidence>
<protein>
    <submittedName>
        <fullName evidence="2">Uncharacterized protein</fullName>
    </submittedName>
</protein>
<evidence type="ECO:0000256" key="1">
    <source>
        <dbReference type="SAM" id="MobiDB-lite"/>
    </source>
</evidence>
<dbReference type="EMBL" id="CYRY02025744">
    <property type="protein sequence ID" value="VCW98485.1"/>
    <property type="molecule type" value="Genomic_DNA"/>
</dbReference>
<organism evidence="2 3">
    <name type="scientific">Gulo gulo</name>
    <name type="common">Wolverine</name>
    <name type="synonym">Gluton</name>
    <dbReference type="NCBI Taxonomy" id="48420"/>
    <lineage>
        <taxon>Eukaryota</taxon>
        <taxon>Metazoa</taxon>
        <taxon>Chordata</taxon>
        <taxon>Craniata</taxon>
        <taxon>Vertebrata</taxon>
        <taxon>Euteleostomi</taxon>
        <taxon>Mammalia</taxon>
        <taxon>Eutheria</taxon>
        <taxon>Laurasiatheria</taxon>
        <taxon>Carnivora</taxon>
        <taxon>Caniformia</taxon>
        <taxon>Musteloidea</taxon>
        <taxon>Mustelidae</taxon>
        <taxon>Guloninae</taxon>
        <taxon>Gulo</taxon>
    </lineage>
</organism>
<sequence length="53" mass="5412">MLVPALSHDLSPLPAITAQRSQGRASGQQGGGQTGHMVPSLSLLLKLRAGHAV</sequence>
<keyword evidence="3" id="KW-1185">Reference proteome</keyword>
<gene>
    <name evidence="2" type="ORF">BN2614_LOCUS2</name>
</gene>
<dbReference type="Proteomes" id="UP000269945">
    <property type="component" value="Unassembled WGS sequence"/>
</dbReference>
<dbReference type="AlphaFoldDB" id="A0A9X9Q2S7"/>
<feature type="compositionally biased region" description="Low complexity" evidence="1">
    <location>
        <begin position="18"/>
        <end position="27"/>
    </location>
</feature>
<proteinExistence type="predicted"/>
<name>A0A9X9Q2S7_GULGU</name>
<comment type="caution">
    <text evidence="2">The sequence shown here is derived from an EMBL/GenBank/DDBJ whole genome shotgun (WGS) entry which is preliminary data.</text>
</comment>
<feature type="region of interest" description="Disordered" evidence="1">
    <location>
        <begin position="1"/>
        <end position="37"/>
    </location>
</feature>
<evidence type="ECO:0000313" key="2">
    <source>
        <dbReference type="EMBL" id="VCW98485.1"/>
    </source>
</evidence>